<evidence type="ECO:0000313" key="1">
    <source>
        <dbReference type="EMBL" id="GBO04782.1"/>
    </source>
</evidence>
<sequence>MAYVHVSYESIKELVEKFQTLNLIRDAALPSDIHHPPNFVLVNPARYYGCYGGIIHNSVLDRYRLQLHETHSLRDSIGNDLSIVWWNTKKPLVTGDQNALTVEDRVAVTPKMFEKMRINTIRQHGPPRSKYYGTKAWCINATSCSNSDSE</sequence>
<comment type="caution">
    <text evidence="1">The sequence shown here is derived from an EMBL/GenBank/DDBJ whole genome shotgun (WGS) entry which is preliminary data.</text>
</comment>
<dbReference type="AlphaFoldDB" id="A0A4Y2TWS0"/>
<name>A0A4Y2TWS0_ARAVE</name>
<reference evidence="1 2" key="1">
    <citation type="journal article" date="2019" name="Sci. Rep.">
        <title>Orb-weaving spider Araneus ventricosus genome elucidates the spidroin gene catalogue.</title>
        <authorList>
            <person name="Kono N."/>
            <person name="Nakamura H."/>
            <person name="Ohtoshi R."/>
            <person name="Moran D.A.P."/>
            <person name="Shinohara A."/>
            <person name="Yoshida Y."/>
            <person name="Fujiwara M."/>
            <person name="Mori M."/>
            <person name="Tomita M."/>
            <person name="Arakawa K."/>
        </authorList>
    </citation>
    <scope>NUCLEOTIDE SEQUENCE [LARGE SCALE GENOMIC DNA]</scope>
</reference>
<dbReference type="EMBL" id="BGPR01031596">
    <property type="protein sequence ID" value="GBO04782.1"/>
    <property type="molecule type" value="Genomic_DNA"/>
</dbReference>
<evidence type="ECO:0000313" key="2">
    <source>
        <dbReference type="Proteomes" id="UP000499080"/>
    </source>
</evidence>
<organism evidence="1 2">
    <name type="scientific">Araneus ventricosus</name>
    <name type="common">Orbweaver spider</name>
    <name type="synonym">Epeira ventricosa</name>
    <dbReference type="NCBI Taxonomy" id="182803"/>
    <lineage>
        <taxon>Eukaryota</taxon>
        <taxon>Metazoa</taxon>
        <taxon>Ecdysozoa</taxon>
        <taxon>Arthropoda</taxon>
        <taxon>Chelicerata</taxon>
        <taxon>Arachnida</taxon>
        <taxon>Araneae</taxon>
        <taxon>Araneomorphae</taxon>
        <taxon>Entelegynae</taxon>
        <taxon>Araneoidea</taxon>
        <taxon>Araneidae</taxon>
        <taxon>Araneus</taxon>
    </lineage>
</organism>
<proteinExistence type="predicted"/>
<protein>
    <submittedName>
        <fullName evidence="1">Uncharacterized protein</fullName>
    </submittedName>
</protein>
<dbReference type="Proteomes" id="UP000499080">
    <property type="component" value="Unassembled WGS sequence"/>
</dbReference>
<accession>A0A4Y2TWS0</accession>
<gene>
    <name evidence="1" type="ORF">AVEN_231086_1</name>
</gene>
<keyword evidence="2" id="KW-1185">Reference proteome</keyword>
<dbReference type="OrthoDB" id="10375758at2759"/>